<keyword evidence="1" id="KW-0732">Signal</keyword>
<dbReference type="EMBL" id="JAPHQB010000011">
    <property type="protein sequence ID" value="MCX2801777.1"/>
    <property type="molecule type" value="Genomic_DNA"/>
</dbReference>
<proteinExistence type="predicted"/>
<dbReference type="RefSeq" id="WP_074903688.1">
    <property type="nucleotide sequence ID" value="NZ_FOKT01000008.1"/>
</dbReference>
<feature type="signal peptide" evidence="1">
    <location>
        <begin position="1"/>
        <end position="24"/>
    </location>
</feature>
<gene>
    <name evidence="2" type="ORF">OQJ68_08260</name>
</gene>
<evidence type="ECO:0000256" key="1">
    <source>
        <dbReference type="SAM" id="SignalP"/>
    </source>
</evidence>
<name>A0AB35HW43_MICTH</name>
<accession>A0AB35HW43</accession>
<evidence type="ECO:0000313" key="3">
    <source>
        <dbReference type="Proteomes" id="UP001209730"/>
    </source>
</evidence>
<dbReference type="AlphaFoldDB" id="A0AB35HW43"/>
<evidence type="ECO:0008006" key="4">
    <source>
        <dbReference type="Google" id="ProtNLM"/>
    </source>
</evidence>
<protein>
    <recommendedName>
        <fullName evidence="4">Lipoprotein</fullName>
    </recommendedName>
</protein>
<dbReference type="PROSITE" id="PS51257">
    <property type="entry name" value="PROKAR_LIPOPROTEIN"/>
    <property type="match status" value="1"/>
</dbReference>
<organism evidence="2 3">
    <name type="scientific">Microbulbifer thermotolerans</name>
    <dbReference type="NCBI Taxonomy" id="252514"/>
    <lineage>
        <taxon>Bacteria</taxon>
        <taxon>Pseudomonadati</taxon>
        <taxon>Pseudomonadota</taxon>
        <taxon>Gammaproteobacteria</taxon>
        <taxon>Cellvibrionales</taxon>
        <taxon>Microbulbiferaceae</taxon>
        <taxon>Microbulbifer</taxon>
    </lineage>
</organism>
<comment type="caution">
    <text evidence="2">The sequence shown here is derived from an EMBL/GenBank/DDBJ whole genome shotgun (WGS) entry which is preliminary data.</text>
</comment>
<evidence type="ECO:0000313" key="2">
    <source>
        <dbReference type="EMBL" id="MCX2801777.1"/>
    </source>
</evidence>
<reference evidence="2" key="1">
    <citation type="submission" date="2022-11" db="EMBL/GenBank/DDBJ databases">
        <title>Chitin-degrading and fungicidal potential of chitinolytic bacterial strains from marine environment of the Pacific Ocean regions.</title>
        <authorList>
            <person name="Pentekhina I."/>
            <person name="Nedashkovskaya O."/>
            <person name="Seitkalieva A."/>
            <person name="Podvolotskaya A."/>
            <person name="Tekutyeva L."/>
            <person name="Balabanova L."/>
        </authorList>
    </citation>
    <scope>NUCLEOTIDE SEQUENCE</scope>
    <source>
        <strain evidence="2">KMM 6838</strain>
    </source>
</reference>
<dbReference type="Proteomes" id="UP001209730">
    <property type="component" value="Unassembled WGS sequence"/>
</dbReference>
<sequence length="165" mass="18296">MTMKMLHSSIILSLALLVTACASADTASRSMAEAWASGKAIVVTLNSSLNKTDETYGDFSYYLNDFAVSAGDNWAFFVLNSLADSSELPIELNVIATPCSVLFVKRGEPQGYIHLGPILEPQVYDFVQRKFEGRDIPDYLYQFSPLEVQVRWEDQGGVLKVNEKS</sequence>
<feature type="chain" id="PRO_5044334339" description="Lipoprotein" evidence="1">
    <location>
        <begin position="25"/>
        <end position="165"/>
    </location>
</feature>